<sequence>MDHHLDDSLNFDSTMAVDFEQPIEQVCSPPDLNLVGVQEIPMEFEDGENKPIILETESEEIIISDYMDGQFDLQDFQTEQSSSSNVGHNEQILNVSSQSETMLDLQLKPQIVIAPQQLHNLKPVVIQAQNLLTGNMMSAIKPKTVKVVSLQVQQKSLNPVPLSIGDKILMPPKNIKIAKKQEIIPVKPAAPGTLLPLAPKAVPTKKVVISTSSSSNVILAPTTSAKPNPTQEETPNTECGQKEQGHDCKDALRALIETTMGDDAGVNHEVDVEYRKQTVQSPVKMEPEKDTEMVVNDDEQHPLIVIPAAFEHIVEVQSENDQNISRLSFA</sequence>
<dbReference type="EMBL" id="FZQP02000093">
    <property type="protein sequence ID" value="VVC87238.1"/>
    <property type="molecule type" value="Genomic_DNA"/>
</dbReference>
<reference evidence="2 3" key="1">
    <citation type="submission" date="2017-07" db="EMBL/GenBank/DDBJ databases">
        <authorList>
            <person name="Talla V."/>
            <person name="Backstrom N."/>
        </authorList>
    </citation>
    <scope>NUCLEOTIDE SEQUENCE [LARGE SCALE GENOMIC DNA]</scope>
</reference>
<dbReference type="AlphaFoldDB" id="A0A5E4PMK7"/>
<dbReference type="Proteomes" id="UP000324832">
    <property type="component" value="Unassembled WGS sequence"/>
</dbReference>
<protein>
    <submittedName>
        <fullName evidence="2">Uncharacterized protein</fullName>
    </submittedName>
</protein>
<evidence type="ECO:0000313" key="3">
    <source>
        <dbReference type="Proteomes" id="UP000324832"/>
    </source>
</evidence>
<organism evidence="2 3">
    <name type="scientific">Leptidea sinapis</name>
    <dbReference type="NCBI Taxonomy" id="189913"/>
    <lineage>
        <taxon>Eukaryota</taxon>
        <taxon>Metazoa</taxon>
        <taxon>Ecdysozoa</taxon>
        <taxon>Arthropoda</taxon>
        <taxon>Hexapoda</taxon>
        <taxon>Insecta</taxon>
        <taxon>Pterygota</taxon>
        <taxon>Neoptera</taxon>
        <taxon>Endopterygota</taxon>
        <taxon>Lepidoptera</taxon>
        <taxon>Glossata</taxon>
        <taxon>Ditrysia</taxon>
        <taxon>Papilionoidea</taxon>
        <taxon>Pieridae</taxon>
        <taxon>Dismorphiinae</taxon>
        <taxon>Leptidea</taxon>
    </lineage>
</organism>
<accession>A0A5E4PMK7</accession>
<name>A0A5E4PMK7_9NEOP</name>
<gene>
    <name evidence="2" type="ORF">LSINAPIS_LOCUS896</name>
</gene>
<feature type="compositionally biased region" description="Polar residues" evidence="1">
    <location>
        <begin position="221"/>
        <end position="239"/>
    </location>
</feature>
<proteinExistence type="predicted"/>
<evidence type="ECO:0000313" key="2">
    <source>
        <dbReference type="EMBL" id="VVC87238.1"/>
    </source>
</evidence>
<feature type="region of interest" description="Disordered" evidence="1">
    <location>
        <begin position="219"/>
        <end position="245"/>
    </location>
</feature>
<keyword evidence="3" id="KW-1185">Reference proteome</keyword>
<evidence type="ECO:0000256" key="1">
    <source>
        <dbReference type="SAM" id="MobiDB-lite"/>
    </source>
</evidence>